<feature type="domain" description="Outer membrane protein beta-barrel" evidence="3">
    <location>
        <begin position="21"/>
        <end position="205"/>
    </location>
</feature>
<feature type="signal peptide" evidence="2">
    <location>
        <begin position="1"/>
        <end position="19"/>
    </location>
</feature>
<dbReference type="EMBL" id="JAGSSV010000005">
    <property type="protein sequence ID" value="MBR7888459.1"/>
    <property type="molecule type" value="Genomic_DNA"/>
</dbReference>
<dbReference type="Pfam" id="PF13505">
    <property type="entry name" value="OMP_b-brl"/>
    <property type="match status" value="1"/>
</dbReference>
<evidence type="ECO:0000313" key="4">
    <source>
        <dbReference type="EMBL" id="MBR7888459.1"/>
    </source>
</evidence>
<name>A0ABS5HBX5_9GAMM</name>
<evidence type="ECO:0000313" key="5">
    <source>
        <dbReference type="Proteomes" id="UP000679722"/>
    </source>
</evidence>
<accession>A0ABS5HBX5</accession>
<organism evidence="4 5">
    <name type="scientific">Marinomonas vulgaris</name>
    <dbReference type="NCBI Taxonomy" id="2823372"/>
    <lineage>
        <taxon>Bacteria</taxon>
        <taxon>Pseudomonadati</taxon>
        <taxon>Pseudomonadota</taxon>
        <taxon>Gammaproteobacteria</taxon>
        <taxon>Oceanospirillales</taxon>
        <taxon>Oceanospirillaceae</taxon>
        <taxon>Marinomonas</taxon>
    </lineage>
</organism>
<sequence length="205" mass="22995">MKKNLIAISIFSCCSTVYAQPYIGVELFKASTSTDKSEYENITVDGQNLSLGDDSEGGNRLLIGYQFDNRFGVELGYTHFGREAERERQLSYLQEEEWNADLDIEQLELLLTYTLLITTDLHLQLAGGMVWHKADLDYSHQYDNENAPDQILSSGGSSDKAQGVSARLALQYNVYKSFAFTGGYQYSTSELIDSSALFAGVHYQF</sequence>
<evidence type="ECO:0000256" key="2">
    <source>
        <dbReference type="SAM" id="SignalP"/>
    </source>
</evidence>
<reference evidence="5" key="1">
    <citation type="submission" date="2023-07" db="EMBL/GenBank/DDBJ databases">
        <title>Marinomonas vulgaris A79, complete genome.</title>
        <authorList>
            <person name="Ying J.-J."/>
        </authorList>
    </citation>
    <scope>NUCLEOTIDE SEQUENCE [LARGE SCALE GENOMIC DNA]</scope>
    <source>
        <strain evidence="5">A79</strain>
    </source>
</reference>
<gene>
    <name evidence="4" type="ORF">J9B83_05835</name>
</gene>
<evidence type="ECO:0000259" key="3">
    <source>
        <dbReference type="Pfam" id="PF13505"/>
    </source>
</evidence>
<evidence type="ECO:0000256" key="1">
    <source>
        <dbReference type="ARBA" id="ARBA00022729"/>
    </source>
</evidence>
<keyword evidence="5" id="KW-1185">Reference proteome</keyword>
<dbReference type="Proteomes" id="UP000679722">
    <property type="component" value="Unassembled WGS sequence"/>
</dbReference>
<dbReference type="RefSeq" id="WP_211535807.1">
    <property type="nucleotide sequence ID" value="NZ_JAGSSV010000005.1"/>
</dbReference>
<dbReference type="SUPFAM" id="SSF56925">
    <property type="entry name" value="OMPA-like"/>
    <property type="match status" value="1"/>
</dbReference>
<feature type="chain" id="PRO_5045443667" evidence="2">
    <location>
        <begin position="20"/>
        <end position="205"/>
    </location>
</feature>
<keyword evidence="1 2" id="KW-0732">Signal</keyword>
<dbReference type="InterPro" id="IPR011250">
    <property type="entry name" value="OMP/PagP_B-barrel"/>
</dbReference>
<comment type="caution">
    <text evidence="4">The sequence shown here is derived from an EMBL/GenBank/DDBJ whole genome shotgun (WGS) entry which is preliminary data.</text>
</comment>
<dbReference type="Gene3D" id="2.40.160.20">
    <property type="match status" value="1"/>
</dbReference>
<dbReference type="InterPro" id="IPR027385">
    <property type="entry name" value="Beta-barrel_OMP"/>
</dbReference>
<proteinExistence type="predicted"/>
<protein>
    <submittedName>
        <fullName evidence="4">Outer membrane beta-barrel protein</fullName>
    </submittedName>
</protein>